<keyword evidence="1" id="KW-0596">Phosphopantetheine</keyword>
<dbReference type="FunFam" id="1.10.1200.10:FF:000016">
    <property type="entry name" value="Non-ribosomal peptide synthase"/>
    <property type="match status" value="1"/>
</dbReference>
<dbReference type="Pfam" id="PF08659">
    <property type="entry name" value="KR"/>
    <property type="match status" value="1"/>
</dbReference>
<dbReference type="InterPro" id="IPR018201">
    <property type="entry name" value="Ketoacyl_synth_AS"/>
</dbReference>
<dbReference type="PANTHER" id="PTHR43775:SF51">
    <property type="entry name" value="INACTIVE PHENOLPHTHIOCEROL SYNTHESIS POLYKETIDE SYNTHASE TYPE I PKS1-RELATED"/>
    <property type="match status" value="1"/>
</dbReference>
<dbReference type="SUPFAM" id="SSF55048">
    <property type="entry name" value="Probable ACP-binding domain of malonyl-CoA ACP transacylase"/>
    <property type="match status" value="1"/>
</dbReference>
<dbReference type="Pfam" id="PF00109">
    <property type="entry name" value="ketoacyl-synt"/>
    <property type="match status" value="1"/>
</dbReference>
<keyword evidence="4" id="KW-0276">Fatty acid metabolism</keyword>
<dbReference type="Gene3D" id="3.30.70.3290">
    <property type="match status" value="1"/>
</dbReference>
<dbReference type="SUPFAM" id="SSF53901">
    <property type="entry name" value="Thiolase-like"/>
    <property type="match status" value="1"/>
</dbReference>
<dbReference type="HOGENOM" id="CLU_000022_35_4_7"/>
<dbReference type="InterPro" id="IPR013968">
    <property type="entry name" value="PKS_KR"/>
</dbReference>
<sequence length="1539" mass="167258">MPQTDSPENFYDIAIIGLTGRFPGANTIETFWANLCNGVESIAPFSDQELEAAGVDPAWFKRPDYVKAGAVLDGIEDFDAAFFGLYPREAETLNPQYRLFLEAAWEVLETVGYAPEHYAGRIGVYAGAGSNDYITALQSRAGSASSLDQFQMLLGNEKDFLTTQVAYKLNLTGPSVSVQTACSTSLVAVHLACQSLLNHECDMALAGGVTINTLHKEGYVYVEGGITSPDGHCRAFDAKAQGTVSGNGLGIVVLKRLTDAIADGDTILAVIKGTAINNDGASKVGFTAPSLDGQVSVITEALNMADVEAETMTYIEAHGTGTALGDPIEMAALTRAFRATTAKTGFCKIGSVKTNIGHLDTAAGVAGLIKTVLALHHKVLPPSLHFEAPNPQIDFANSPFMVNTATTVWESHGPPRRAGVSSFGIGGTNAHVILEEAPVVPAFGSSSRPWQLLLLSGKTPTALETVTDNLRHHLQQHPELHLADVAYTLQVGRKRFDHYRSLVCQRPDDAITALGTPPSARTLITHEEARARPMVFMFSGQGSQYPDMGRELYQHEPVFRDTVDKCAADLEPHLDLDLRDIIYPDAARRDTAAEQLQQTSLTQPALFVIEYALAQLWRSWGVEPQVMIGHSIGEYVAACLAGVFSPEDALTLVATRGRLMQEQPHGDMLAVPLTEEAVRPFLTVGVSLAAINRPTQCVISGSADAIAGVEQRLAAQGIAAKRLHTSHAFHSEMMTPMLEPFTAAVASVRLHSPTIPYLSNVTGTWITDAEATDPTYWANHVRQPVRFAAGLEELIHEPDCILLEVGPGTTLQTLGLQYPGRDAGQAVLASLPHVHDARPALRALLQTLGQLWCHGVEVDWSGFYAAEQRRRVALPTYPFERQRYWVEGQPAPSASPLEPKLAMRDWFSIPSWKRSKPLTLLPQRDLSEHASCWLVLADAEGLGEQLVQRLQQQDQTVITVSAGETFHQHDALTYTMNPLQKADYQALFQALRTSQQQPDTIVHLWNVTQTAADVEELPAFYSLIFLAQSIGEQVLTEPIHLAVIANQMHTVTGEEQLVAEKSVLHGPSRVMPQEYPHLTCRSIDVGLPPAGSEGRPGLIDQLFTELITDTPDAVVAYRGQRRWVQTFEPVTLDQESSPLRPQGVYLITSGLSDTGLIFAHYLAQTVQAKLILMAPAPFPGQAAWPDWLASPEADEETSRKIEQLRAIEALGAEVLVLSATETIDIQAVVAQACQHFGQLHGVIHIPATRGGGLMQLKTAEQAHQVLAPRVVDTQILETALQDIPLDFLALFGSNVGVTGGLGLVDECAANAFLDAYAHRRESAQPYPVIAIDWSGWHWDDHFEQLAAGAPQMQADIKLLRETYGITPEEAGQAFELALSSAQPQIIVSTRDLQTFIDEQNTLTTSNVVRQQDTMQPIQSLSEGDFVAPATEIEERVAAVWQDVFGLERVGRDDNFFDLGGHSLLAIQLVSRLRDALQLDDLPLSSLFETPTVAGLAALAADTPQTSDAEADIASLLEEIEGLSPEEIQAALLEEMQEDE</sequence>
<evidence type="ECO:0000256" key="1">
    <source>
        <dbReference type="ARBA" id="ARBA00022450"/>
    </source>
</evidence>
<reference evidence="9 10" key="1">
    <citation type="journal article" date="2014" name="Nature">
        <title>An environmental bacterial taxon with a large and distinct metabolic repertoire.</title>
        <authorList>
            <person name="Wilson M.C."/>
            <person name="Mori T."/>
            <person name="Ruckert C."/>
            <person name="Uria A.R."/>
            <person name="Helf M.J."/>
            <person name="Takada K."/>
            <person name="Gernert C."/>
            <person name="Steffens U.A."/>
            <person name="Heycke N."/>
            <person name="Schmitt S."/>
            <person name="Rinke C."/>
            <person name="Helfrich E.J."/>
            <person name="Brachmann A.O."/>
            <person name="Gurgui C."/>
            <person name="Wakimoto T."/>
            <person name="Kracht M."/>
            <person name="Crusemann M."/>
            <person name="Hentschel U."/>
            <person name="Abe I."/>
            <person name="Matsunaga S."/>
            <person name="Kalinowski J."/>
            <person name="Takeyama H."/>
            <person name="Piel J."/>
        </authorList>
    </citation>
    <scope>NUCLEOTIDE SEQUENCE [LARGE SCALE GENOMIC DNA]</scope>
    <source>
        <strain evidence="10">TSY1</strain>
    </source>
</reference>
<keyword evidence="2" id="KW-0597">Phosphoprotein</keyword>
<dbReference type="InterPro" id="IPR036736">
    <property type="entry name" value="ACP-like_sf"/>
</dbReference>
<accession>W4LZT5</accession>
<dbReference type="Pfam" id="PF21394">
    <property type="entry name" value="Beta-ketacyl_N"/>
    <property type="match status" value="1"/>
</dbReference>
<dbReference type="Gene3D" id="3.40.50.1820">
    <property type="entry name" value="alpha/beta hydrolase"/>
    <property type="match status" value="1"/>
</dbReference>
<dbReference type="FunFam" id="3.40.47.10:FF:000042">
    <property type="entry name" value="Polyketide synthase Pks13"/>
    <property type="match status" value="1"/>
</dbReference>
<protein>
    <submittedName>
        <fullName evidence="9">Polyketide synthase</fullName>
    </submittedName>
</protein>
<dbReference type="InterPro" id="IPR020841">
    <property type="entry name" value="PKS_Beta-ketoAc_synthase_dom"/>
</dbReference>
<dbReference type="InterPro" id="IPR020806">
    <property type="entry name" value="PKS_PP-bd"/>
</dbReference>
<dbReference type="Gene3D" id="3.40.50.720">
    <property type="entry name" value="NAD(P)-binding Rossmann-like Domain"/>
    <property type="match status" value="1"/>
</dbReference>
<dbReference type="Gene3D" id="3.30.70.250">
    <property type="entry name" value="Malonyl-CoA ACP transacylase, ACP-binding"/>
    <property type="match status" value="1"/>
</dbReference>
<dbReference type="CDD" id="cd00833">
    <property type="entry name" value="PKS"/>
    <property type="match status" value="1"/>
</dbReference>
<dbReference type="Proteomes" id="UP000019141">
    <property type="component" value="Unassembled WGS sequence"/>
</dbReference>
<dbReference type="InterPro" id="IPR057326">
    <property type="entry name" value="KR_dom"/>
</dbReference>
<dbReference type="InterPro" id="IPR036291">
    <property type="entry name" value="NAD(P)-bd_dom_sf"/>
</dbReference>
<dbReference type="InterPro" id="IPR014030">
    <property type="entry name" value="Ketoacyl_synth_N"/>
</dbReference>
<dbReference type="InterPro" id="IPR016035">
    <property type="entry name" value="Acyl_Trfase/lysoPLipase"/>
</dbReference>
<dbReference type="SMART" id="SM00827">
    <property type="entry name" value="PKS_AT"/>
    <property type="match status" value="1"/>
</dbReference>
<dbReference type="SMART" id="SM00822">
    <property type="entry name" value="PKS_KR"/>
    <property type="match status" value="1"/>
</dbReference>
<dbReference type="GO" id="GO:0005737">
    <property type="term" value="C:cytoplasm"/>
    <property type="evidence" value="ECO:0007669"/>
    <property type="project" value="TreeGrafter"/>
</dbReference>
<dbReference type="PROSITE" id="PS52004">
    <property type="entry name" value="KS3_2"/>
    <property type="match status" value="1"/>
</dbReference>
<dbReference type="InterPro" id="IPR014043">
    <property type="entry name" value="Acyl_transferase_dom"/>
</dbReference>
<dbReference type="InterPro" id="IPR006162">
    <property type="entry name" value="Ppantetheine_attach_site"/>
</dbReference>
<dbReference type="SMART" id="SM00825">
    <property type="entry name" value="PKS_KS"/>
    <property type="match status" value="1"/>
</dbReference>
<feature type="domain" description="Ketosynthase family 3 (KS3)" evidence="8">
    <location>
        <begin position="10"/>
        <end position="436"/>
    </location>
</feature>
<dbReference type="GO" id="GO:0004315">
    <property type="term" value="F:3-oxoacyl-[acyl-carrier-protein] synthase activity"/>
    <property type="evidence" value="ECO:0007669"/>
    <property type="project" value="InterPro"/>
</dbReference>
<dbReference type="InterPro" id="IPR009081">
    <property type="entry name" value="PP-bd_ACP"/>
</dbReference>
<evidence type="ECO:0000256" key="3">
    <source>
        <dbReference type="ARBA" id="ARBA00022679"/>
    </source>
</evidence>
<dbReference type="PATRIC" id="fig|1429438.4.peg.566"/>
<evidence type="ECO:0000256" key="6">
    <source>
        <dbReference type="ARBA" id="ARBA00023268"/>
    </source>
</evidence>
<keyword evidence="5" id="KW-0443">Lipid metabolism</keyword>
<dbReference type="EMBL" id="AZHW01000099">
    <property type="protein sequence ID" value="ETX02892.1"/>
    <property type="molecule type" value="Genomic_DNA"/>
</dbReference>
<dbReference type="GO" id="GO:0071770">
    <property type="term" value="P:DIM/DIP cell wall layer assembly"/>
    <property type="evidence" value="ECO:0007669"/>
    <property type="project" value="TreeGrafter"/>
</dbReference>
<dbReference type="InterPro" id="IPR001227">
    <property type="entry name" value="Ac_transferase_dom_sf"/>
</dbReference>
<dbReference type="GO" id="GO:0031177">
    <property type="term" value="F:phosphopantetheine binding"/>
    <property type="evidence" value="ECO:0007669"/>
    <property type="project" value="InterPro"/>
</dbReference>
<keyword evidence="10" id="KW-1185">Reference proteome</keyword>
<dbReference type="PROSITE" id="PS00606">
    <property type="entry name" value="KS3_1"/>
    <property type="match status" value="1"/>
</dbReference>
<organism evidence="9 10">
    <name type="scientific">Entotheonella factor</name>
    <dbReference type="NCBI Taxonomy" id="1429438"/>
    <lineage>
        <taxon>Bacteria</taxon>
        <taxon>Pseudomonadati</taxon>
        <taxon>Nitrospinota/Tectimicrobiota group</taxon>
        <taxon>Candidatus Tectimicrobiota</taxon>
        <taxon>Candidatus Entotheonellia</taxon>
        <taxon>Candidatus Entotheonellales</taxon>
        <taxon>Candidatus Entotheonellaceae</taxon>
        <taxon>Candidatus Entotheonella</taxon>
    </lineage>
</organism>
<name>W4LZT5_ENTF1</name>
<dbReference type="Pfam" id="PF22621">
    <property type="entry name" value="CurL-like_PKS_C"/>
    <property type="match status" value="1"/>
</dbReference>
<proteinExistence type="predicted"/>
<dbReference type="InterPro" id="IPR016039">
    <property type="entry name" value="Thiolase-like"/>
</dbReference>
<dbReference type="Gene3D" id="3.40.47.10">
    <property type="match status" value="1"/>
</dbReference>
<dbReference type="GO" id="GO:0005886">
    <property type="term" value="C:plasma membrane"/>
    <property type="evidence" value="ECO:0007669"/>
    <property type="project" value="TreeGrafter"/>
</dbReference>
<dbReference type="Pfam" id="PF00698">
    <property type="entry name" value="Acyl_transf_1"/>
    <property type="match status" value="1"/>
</dbReference>
<evidence type="ECO:0000259" key="7">
    <source>
        <dbReference type="PROSITE" id="PS50075"/>
    </source>
</evidence>
<dbReference type="InterPro" id="IPR014031">
    <property type="entry name" value="Ketoacyl_synth_C"/>
</dbReference>
<evidence type="ECO:0000259" key="8">
    <source>
        <dbReference type="PROSITE" id="PS52004"/>
    </source>
</evidence>
<feature type="domain" description="Carrier" evidence="7">
    <location>
        <begin position="1427"/>
        <end position="1503"/>
    </location>
</feature>
<dbReference type="SMART" id="SM00823">
    <property type="entry name" value="PKS_PP"/>
    <property type="match status" value="1"/>
</dbReference>
<evidence type="ECO:0000256" key="5">
    <source>
        <dbReference type="ARBA" id="ARBA00023098"/>
    </source>
</evidence>
<dbReference type="SUPFAM" id="SSF52151">
    <property type="entry name" value="FabD/lysophospholipase-like"/>
    <property type="match status" value="1"/>
</dbReference>
<dbReference type="SUPFAM" id="SSF47336">
    <property type="entry name" value="ACP-like"/>
    <property type="match status" value="1"/>
</dbReference>
<evidence type="ECO:0000256" key="4">
    <source>
        <dbReference type="ARBA" id="ARBA00022832"/>
    </source>
</evidence>
<dbReference type="InterPro" id="IPR050091">
    <property type="entry name" value="PKS_NRPS_Biosynth_Enz"/>
</dbReference>
<dbReference type="GO" id="GO:0006633">
    <property type="term" value="P:fatty acid biosynthetic process"/>
    <property type="evidence" value="ECO:0007669"/>
    <property type="project" value="InterPro"/>
</dbReference>
<keyword evidence="6" id="KW-0511">Multifunctional enzyme</keyword>
<dbReference type="Pfam" id="PF00550">
    <property type="entry name" value="PP-binding"/>
    <property type="match status" value="1"/>
</dbReference>
<dbReference type="GO" id="GO:0004312">
    <property type="term" value="F:fatty acid synthase activity"/>
    <property type="evidence" value="ECO:0007669"/>
    <property type="project" value="TreeGrafter"/>
</dbReference>
<dbReference type="PANTHER" id="PTHR43775">
    <property type="entry name" value="FATTY ACID SYNTHASE"/>
    <property type="match status" value="1"/>
</dbReference>
<dbReference type="Pfam" id="PF02801">
    <property type="entry name" value="Ketoacyl-synt_C"/>
    <property type="match status" value="1"/>
</dbReference>
<evidence type="ECO:0000313" key="9">
    <source>
        <dbReference type="EMBL" id="ETX02892.1"/>
    </source>
</evidence>
<dbReference type="CDD" id="cd08953">
    <property type="entry name" value="KR_2_SDR_x"/>
    <property type="match status" value="1"/>
</dbReference>
<dbReference type="Gene3D" id="3.40.366.10">
    <property type="entry name" value="Malonyl-Coenzyme A Acyl Carrier Protein, domain 2"/>
    <property type="match status" value="1"/>
</dbReference>
<comment type="caution">
    <text evidence="9">The sequence shown here is derived from an EMBL/GenBank/DDBJ whole genome shotgun (WGS) entry which is preliminary data.</text>
</comment>
<dbReference type="SUPFAM" id="SSF51735">
    <property type="entry name" value="NAD(P)-binding Rossmann-fold domains"/>
    <property type="match status" value="2"/>
</dbReference>
<evidence type="ECO:0000313" key="10">
    <source>
        <dbReference type="Proteomes" id="UP000019141"/>
    </source>
</evidence>
<dbReference type="InterPro" id="IPR029058">
    <property type="entry name" value="AB_hydrolase_fold"/>
</dbReference>
<dbReference type="InterPro" id="IPR016036">
    <property type="entry name" value="Malonyl_transacylase_ACP-bd"/>
</dbReference>
<gene>
    <name evidence="9" type="ORF">ETSY1_01950</name>
</gene>
<dbReference type="PROSITE" id="PS50075">
    <property type="entry name" value="CARRIER"/>
    <property type="match status" value="1"/>
</dbReference>
<dbReference type="PROSITE" id="PS00012">
    <property type="entry name" value="PHOSPHOPANTETHEINE"/>
    <property type="match status" value="1"/>
</dbReference>
<dbReference type="InterPro" id="IPR049490">
    <property type="entry name" value="C883_1060-like_KR_N"/>
</dbReference>
<evidence type="ECO:0000256" key="2">
    <source>
        <dbReference type="ARBA" id="ARBA00022553"/>
    </source>
</evidence>
<keyword evidence="3" id="KW-0808">Transferase</keyword>
<dbReference type="GO" id="GO:0044550">
    <property type="term" value="P:secondary metabolite biosynthetic process"/>
    <property type="evidence" value="ECO:0007669"/>
    <property type="project" value="UniProtKB-ARBA"/>
</dbReference>